<keyword evidence="2" id="KW-0238">DNA-binding</keyword>
<gene>
    <name evidence="5" type="ORF">PHISCL_09849</name>
</gene>
<proteinExistence type="predicted"/>
<feature type="non-terminal residue" evidence="5">
    <location>
        <position position="569"/>
    </location>
</feature>
<dbReference type="PANTHER" id="PTHR31069">
    <property type="entry name" value="OLEATE-ACTIVATED TRANSCRIPTION FACTOR 1-RELATED"/>
    <property type="match status" value="1"/>
</dbReference>
<keyword evidence="6" id="KW-1185">Reference proteome</keyword>
<comment type="caution">
    <text evidence="5">The sequence shown here is derived from an EMBL/GenBank/DDBJ whole genome shotgun (WGS) entry which is preliminary data.</text>
</comment>
<reference evidence="6" key="1">
    <citation type="submission" date="2017-02" db="EMBL/GenBank/DDBJ databases">
        <authorList>
            <person name="Tafer H."/>
            <person name="Lopandic K."/>
        </authorList>
    </citation>
    <scope>NUCLEOTIDE SEQUENCE [LARGE SCALE GENOMIC DNA]</scope>
    <source>
        <strain evidence="6">CBS 366.77</strain>
    </source>
</reference>
<dbReference type="Proteomes" id="UP000266188">
    <property type="component" value="Unassembled WGS sequence"/>
</dbReference>
<dbReference type="GO" id="GO:0003677">
    <property type="term" value="F:DNA binding"/>
    <property type="evidence" value="ECO:0007669"/>
    <property type="project" value="UniProtKB-KW"/>
</dbReference>
<keyword evidence="3" id="KW-0804">Transcription</keyword>
<organism evidence="5 6">
    <name type="scientific">Aspergillus sclerotialis</name>
    <dbReference type="NCBI Taxonomy" id="2070753"/>
    <lineage>
        <taxon>Eukaryota</taxon>
        <taxon>Fungi</taxon>
        <taxon>Dikarya</taxon>
        <taxon>Ascomycota</taxon>
        <taxon>Pezizomycotina</taxon>
        <taxon>Eurotiomycetes</taxon>
        <taxon>Eurotiomycetidae</taxon>
        <taxon>Eurotiales</taxon>
        <taxon>Aspergillaceae</taxon>
        <taxon>Aspergillus</taxon>
        <taxon>Aspergillus subgen. Polypaecilum</taxon>
    </lineage>
</organism>
<evidence type="ECO:0000256" key="1">
    <source>
        <dbReference type="ARBA" id="ARBA00023015"/>
    </source>
</evidence>
<evidence type="ECO:0008006" key="7">
    <source>
        <dbReference type="Google" id="ProtNLM"/>
    </source>
</evidence>
<dbReference type="InterPro" id="IPR021858">
    <property type="entry name" value="Fun_TF"/>
</dbReference>
<dbReference type="InterPro" id="IPR050675">
    <property type="entry name" value="OAF3"/>
</dbReference>
<keyword evidence="4" id="KW-0539">Nucleus</keyword>
<name>A0A3A2Z416_9EURO</name>
<evidence type="ECO:0000313" key="5">
    <source>
        <dbReference type="EMBL" id="RJE17812.1"/>
    </source>
</evidence>
<evidence type="ECO:0000256" key="2">
    <source>
        <dbReference type="ARBA" id="ARBA00023125"/>
    </source>
</evidence>
<dbReference type="PANTHER" id="PTHR31069:SF25">
    <property type="entry name" value="TRANSCRIPTION FACTOR, PUTATIVE (EUROFUNG)-RELATED"/>
    <property type="match status" value="1"/>
</dbReference>
<evidence type="ECO:0000256" key="4">
    <source>
        <dbReference type="ARBA" id="ARBA00023242"/>
    </source>
</evidence>
<dbReference type="STRING" id="2070753.A0A3A2Z416"/>
<dbReference type="OrthoDB" id="5089701at2759"/>
<dbReference type="AlphaFoldDB" id="A0A3A2Z416"/>
<accession>A0A3A2Z416</accession>
<sequence>MNTSLGEGLVSGSVDASLEEIEARLNSPDYHSEHGIRIGPFAVLNPSSTLSGMESSQIESVDKANNLPDDRNVSTGNIISETSPFSSVIDPLASNVDDLLQWSDLFGFDSDFTNIATEPFPDITTCLHSDSYPPLLVSEVSPHDPALVEDRDARNTANSTCEQRNDPISPPVGVLADAPLLLKNFQENVIPQMTVIPLGKTTPWGMVSVPAAILTLGNLTILESQSISHARLANLYILLACSATHLASNLSSTSKGPTGYWKQVADQAYHQAKDHMQMSLREEISGPNMAKFKDQLMAICAMTEFAIFSGLHHDARHYVLNAERLLYLRGLAKCRTSQKARLLLNMYTWLRIMGESTYVLHEYRPSGSFMEALNSGASNGVLAPASLSDGNHRLDDFLHLRPQYSDSDLDIDEPKDCEMDIPDIHLQDSRKSSETLGKQVYGIPETWLSLVSQTTRLANVMETLEVARNTECQIDPRIWEALQKRGDRLENVINAFNLKYIAGNKSDYFEDSTILYEHMLRALSAALVILFYRRIRHVHPSILDGQVDKVIIALRSFDAALSANNSTGP</sequence>
<evidence type="ECO:0000256" key="3">
    <source>
        <dbReference type="ARBA" id="ARBA00023163"/>
    </source>
</evidence>
<dbReference type="Pfam" id="PF11951">
    <property type="entry name" value="Fungal_trans_2"/>
    <property type="match status" value="1"/>
</dbReference>
<protein>
    <recommendedName>
        <fullName evidence="7">C6 transcription factor</fullName>
    </recommendedName>
</protein>
<keyword evidence="1" id="KW-0805">Transcription regulation</keyword>
<dbReference type="EMBL" id="MVGC01000703">
    <property type="protein sequence ID" value="RJE17812.1"/>
    <property type="molecule type" value="Genomic_DNA"/>
</dbReference>
<evidence type="ECO:0000313" key="6">
    <source>
        <dbReference type="Proteomes" id="UP000266188"/>
    </source>
</evidence>